<evidence type="ECO:0000313" key="2">
    <source>
        <dbReference type="Proteomes" id="UP000000763"/>
    </source>
</evidence>
<dbReference type="KEGG" id="dosa:Os08g0174850"/>
<reference evidence="2" key="2">
    <citation type="journal article" date="2008" name="Nucleic Acids Res.">
        <title>The rice annotation project database (RAP-DB): 2008 update.</title>
        <authorList>
            <consortium name="The rice annotation project (RAP)"/>
        </authorList>
    </citation>
    <scope>GENOME REANNOTATION</scope>
    <source>
        <strain evidence="2">cv. Nipponbare</strain>
    </source>
</reference>
<dbReference type="Proteomes" id="UP000000763">
    <property type="component" value="Chromosome 8"/>
</dbReference>
<protein>
    <submittedName>
        <fullName evidence="1">Os08g0174850 protein</fullName>
    </submittedName>
</protein>
<dbReference type="EMBL" id="AP008214">
    <property type="protein sequence ID" value="BAH94136.1"/>
    <property type="molecule type" value="Genomic_DNA"/>
</dbReference>
<proteinExistence type="predicted"/>
<name>C7J5R7_ORYSJ</name>
<sequence>MAMNLPKWVSRAIDKRRKGFLWKGQEKANSDNCLVSWDRHGVQDQHIWKLTGSGSHTIVAHLQMCHQ</sequence>
<dbReference type="AlphaFoldDB" id="C7J5R7"/>
<organism evidence="1 2">
    <name type="scientific">Oryza sativa subsp. japonica</name>
    <name type="common">Rice</name>
    <dbReference type="NCBI Taxonomy" id="39947"/>
    <lineage>
        <taxon>Eukaryota</taxon>
        <taxon>Viridiplantae</taxon>
        <taxon>Streptophyta</taxon>
        <taxon>Embryophyta</taxon>
        <taxon>Tracheophyta</taxon>
        <taxon>Spermatophyta</taxon>
        <taxon>Magnoliopsida</taxon>
        <taxon>Liliopsida</taxon>
        <taxon>Poales</taxon>
        <taxon>Poaceae</taxon>
        <taxon>BOP clade</taxon>
        <taxon>Oryzoideae</taxon>
        <taxon>Oryzeae</taxon>
        <taxon>Oryzinae</taxon>
        <taxon>Oryza</taxon>
        <taxon>Oryza sativa</taxon>
    </lineage>
</organism>
<reference evidence="1 2" key="1">
    <citation type="journal article" date="2005" name="Nature">
        <title>The map-based sequence of the rice genome.</title>
        <authorList>
            <consortium name="International rice genome sequencing project (IRGSP)"/>
            <person name="Matsumoto T."/>
            <person name="Wu J."/>
            <person name="Kanamori H."/>
            <person name="Katayose Y."/>
            <person name="Fujisawa M."/>
            <person name="Namiki N."/>
            <person name="Mizuno H."/>
            <person name="Yamamoto K."/>
            <person name="Antonio B.A."/>
            <person name="Baba T."/>
            <person name="Sakata K."/>
            <person name="Nagamura Y."/>
            <person name="Aoki H."/>
            <person name="Arikawa K."/>
            <person name="Arita K."/>
            <person name="Bito T."/>
            <person name="Chiden Y."/>
            <person name="Fujitsuka N."/>
            <person name="Fukunaka R."/>
            <person name="Hamada M."/>
            <person name="Harada C."/>
            <person name="Hayashi A."/>
            <person name="Hijishita S."/>
            <person name="Honda M."/>
            <person name="Hosokawa S."/>
            <person name="Ichikawa Y."/>
            <person name="Idonuma A."/>
            <person name="Iijima M."/>
            <person name="Ikeda M."/>
            <person name="Ikeno M."/>
            <person name="Ito K."/>
            <person name="Ito S."/>
            <person name="Ito T."/>
            <person name="Ito Y."/>
            <person name="Ito Y."/>
            <person name="Iwabuchi A."/>
            <person name="Kamiya K."/>
            <person name="Karasawa W."/>
            <person name="Kurita K."/>
            <person name="Katagiri S."/>
            <person name="Kikuta A."/>
            <person name="Kobayashi H."/>
            <person name="Kobayashi N."/>
            <person name="Machita K."/>
            <person name="Maehara T."/>
            <person name="Masukawa M."/>
            <person name="Mizubayashi T."/>
            <person name="Mukai Y."/>
            <person name="Nagasaki H."/>
            <person name="Nagata Y."/>
            <person name="Naito S."/>
            <person name="Nakashima M."/>
            <person name="Nakama Y."/>
            <person name="Nakamichi Y."/>
            <person name="Nakamura M."/>
            <person name="Meguro A."/>
            <person name="Negishi M."/>
            <person name="Ohta I."/>
            <person name="Ohta T."/>
            <person name="Okamoto M."/>
            <person name="Ono N."/>
            <person name="Saji S."/>
            <person name="Sakaguchi M."/>
            <person name="Sakai K."/>
            <person name="Shibata M."/>
            <person name="Shimokawa T."/>
            <person name="Song J."/>
            <person name="Takazaki Y."/>
            <person name="Terasawa K."/>
            <person name="Tsugane M."/>
            <person name="Tsuji K."/>
            <person name="Ueda S."/>
            <person name="Waki K."/>
            <person name="Yamagata H."/>
            <person name="Yamamoto M."/>
            <person name="Yamamoto S."/>
            <person name="Yamane H."/>
            <person name="Yoshiki S."/>
            <person name="Yoshihara R."/>
            <person name="Yukawa K."/>
            <person name="Zhong H."/>
            <person name="Yano M."/>
            <person name="Yuan Q."/>
            <person name="Ouyang S."/>
            <person name="Liu J."/>
            <person name="Jones K.M."/>
            <person name="Gansberger K."/>
            <person name="Moffat K."/>
            <person name="Hill J."/>
            <person name="Bera J."/>
            <person name="Fadrosh D."/>
            <person name="Jin S."/>
            <person name="Johri S."/>
            <person name="Kim M."/>
            <person name="Overton L."/>
            <person name="Reardon M."/>
            <person name="Tsitrin T."/>
            <person name="Vuong H."/>
            <person name="Weaver B."/>
            <person name="Ciecko A."/>
            <person name="Tallon L."/>
            <person name="Jackson J."/>
            <person name="Pai G."/>
            <person name="Aken S.V."/>
            <person name="Utterback T."/>
            <person name="Reidmuller S."/>
            <person name="Feldblyum T."/>
            <person name="Hsiao J."/>
            <person name="Zismann V."/>
            <person name="Iobst S."/>
            <person name="de Vazeille A.R."/>
            <person name="Buell C.R."/>
            <person name="Ying K."/>
            <person name="Li Y."/>
            <person name="Lu T."/>
            <person name="Huang Y."/>
            <person name="Zhao Q."/>
            <person name="Feng Q."/>
            <person name="Zhang L."/>
            <person name="Zhu J."/>
            <person name="Weng Q."/>
            <person name="Mu J."/>
            <person name="Lu Y."/>
            <person name="Fan D."/>
            <person name="Liu Y."/>
            <person name="Guan J."/>
            <person name="Zhang Y."/>
            <person name="Yu S."/>
            <person name="Liu X."/>
            <person name="Zhang Y."/>
            <person name="Hong G."/>
            <person name="Han B."/>
            <person name="Choisne N."/>
            <person name="Demange N."/>
            <person name="Orjeda G."/>
            <person name="Samain S."/>
            <person name="Cattolico L."/>
            <person name="Pelletier E."/>
            <person name="Couloux A."/>
            <person name="Segurens B."/>
            <person name="Wincker P."/>
            <person name="D'Hont A."/>
            <person name="Scarpelli C."/>
            <person name="Weissenbach J."/>
            <person name="Salanoubat M."/>
            <person name="Quetier F."/>
            <person name="Yu Y."/>
            <person name="Kim H.R."/>
            <person name="Rambo T."/>
            <person name="Currie J."/>
            <person name="Collura K."/>
            <person name="Luo M."/>
            <person name="Yang T."/>
            <person name="Ammiraju J.S.S."/>
            <person name="Engler F."/>
            <person name="Soderlund C."/>
            <person name="Wing R.A."/>
            <person name="Palmer L.E."/>
            <person name="de la Bastide M."/>
            <person name="Spiegel L."/>
            <person name="Nascimento L."/>
            <person name="Zutavern T."/>
            <person name="O'Shaughnessy A."/>
            <person name="Dike S."/>
            <person name="Dedhia N."/>
            <person name="Preston R."/>
            <person name="Balija V."/>
            <person name="McCombie W.R."/>
            <person name="Chow T."/>
            <person name="Chen H."/>
            <person name="Chung M."/>
            <person name="Chen C."/>
            <person name="Shaw J."/>
            <person name="Wu H."/>
            <person name="Hsiao K."/>
            <person name="Chao Y."/>
            <person name="Chu M."/>
            <person name="Cheng C."/>
            <person name="Hour A."/>
            <person name="Lee P."/>
            <person name="Lin S."/>
            <person name="Lin Y."/>
            <person name="Liou J."/>
            <person name="Liu S."/>
            <person name="Hsing Y."/>
            <person name="Raghuvanshi S."/>
            <person name="Mohanty A."/>
            <person name="Bharti A.K."/>
            <person name="Gaur A."/>
            <person name="Gupta V."/>
            <person name="Kumar D."/>
            <person name="Ravi V."/>
            <person name="Vij S."/>
            <person name="Kapur A."/>
            <person name="Khurana P."/>
            <person name="Khurana P."/>
            <person name="Khurana J.P."/>
            <person name="Tyagi A.K."/>
            <person name="Gaikwad K."/>
            <person name="Singh A."/>
            <person name="Dalal V."/>
            <person name="Srivastava S."/>
            <person name="Dixit A."/>
            <person name="Pal A.K."/>
            <person name="Ghazi I.A."/>
            <person name="Yadav M."/>
            <person name="Pandit A."/>
            <person name="Bhargava A."/>
            <person name="Sureshbabu K."/>
            <person name="Batra K."/>
            <person name="Sharma T.R."/>
            <person name="Mohapatra T."/>
            <person name="Singh N.K."/>
            <person name="Messing J."/>
            <person name="Nelson A.B."/>
            <person name="Fuks G."/>
            <person name="Kavchok S."/>
            <person name="Keizer G."/>
            <person name="Linton E."/>
            <person name="Llaca V."/>
            <person name="Song R."/>
            <person name="Tanyolac B."/>
            <person name="Young S."/>
            <person name="Ho-Il K."/>
            <person name="Hahn J.H."/>
            <person name="Sangsakoo G."/>
            <person name="Vanavichit A."/>
            <person name="de Mattos Luiz.A.T."/>
            <person name="Zimmer P.D."/>
            <person name="Malone G."/>
            <person name="Dellagostin O."/>
            <person name="de Oliveira A.C."/>
            <person name="Bevan M."/>
            <person name="Bancroft I."/>
            <person name="Minx P."/>
            <person name="Cordum H."/>
            <person name="Wilson R."/>
            <person name="Cheng Z."/>
            <person name="Jin W."/>
            <person name="Jiang J."/>
            <person name="Leong S.A."/>
            <person name="Iwama H."/>
            <person name="Gojobori T."/>
            <person name="Itoh T."/>
            <person name="Niimura Y."/>
            <person name="Fujii Y."/>
            <person name="Habara T."/>
            <person name="Sakai H."/>
            <person name="Sato Y."/>
            <person name="Wilson G."/>
            <person name="Kumar K."/>
            <person name="McCouch S."/>
            <person name="Juretic N."/>
            <person name="Hoen D."/>
            <person name="Wright S."/>
            <person name="Bruskiewich R."/>
            <person name="Bureau T."/>
            <person name="Miyao A."/>
            <person name="Hirochika H."/>
            <person name="Nishikawa T."/>
            <person name="Kadowaki K."/>
            <person name="Sugiura M."/>
            <person name="Burr B."/>
            <person name="Sasaki T."/>
        </authorList>
    </citation>
    <scope>NUCLEOTIDE SEQUENCE [LARGE SCALE GENOMIC DNA]</scope>
    <source>
        <strain evidence="2">cv. Nipponbare</strain>
    </source>
</reference>
<gene>
    <name evidence="1" type="ordered locus">Os08g0174850</name>
</gene>
<accession>C7J5R7</accession>
<evidence type="ECO:0000313" key="1">
    <source>
        <dbReference type="EMBL" id="BAH94136.1"/>
    </source>
</evidence>